<organism evidence="3 4">
    <name type="scientific">Candidatus Kaiserbacteria bacterium RIFCSPLOWO2_02_FULL_55_12</name>
    <dbReference type="NCBI Taxonomy" id="1798522"/>
    <lineage>
        <taxon>Bacteria</taxon>
        <taxon>Candidatus Kaiseribacteriota</taxon>
    </lineage>
</organism>
<dbReference type="GO" id="GO:0000272">
    <property type="term" value="P:polysaccharide catabolic process"/>
    <property type="evidence" value="ECO:0007669"/>
    <property type="project" value="InterPro"/>
</dbReference>
<dbReference type="InterPro" id="IPR036116">
    <property type="entry name" value="FN3_sf"/>
</dbReference>
<dbReference type="AlphaFoldDB" id="A0A1F6EYX7"/>
<dbReference type="InterPro" id="IPR002105">
    <property type="entry name" value="Dockerin_1_rpt"/>
</dbReference>
<sequence length="378" mass="38958">MFPFVSTLVISATAGNASAALSWTTASGYLGWTPTSYAVGKATVSGGPYTFLDAVSGLSTTASGLTNGTAYYFVVRVLDAFSNVIATSTQVSATPADPCAGVTTCGVCGNSACSSGSSGSGGGGGGGSFTPSTPTSGAVFSGRAYPKTTVTLLKDAQVAATTIAGADAMFSITLSGLSGGNYIFSVYSEDNKGTRSSLLTFPISITSGATTNVGGIFIAPTISVDKSEVKRGDTITIFGQSIPQADIIIAVNSEEEFFSKTISDKNGVYLYNFDSSLLEYGSHAAKSKASIGNQLVSGFSYLINFKVGTKNVLAEQSAKLALKGDSNNDKKVNLIDFSILAYWFNRPLTPAATALVDLNGDKKVNLVDFSIMAYYWTG</sequence>
<dbReference type="SUPFAM" id="SSF49265">
    <property type="entry name" value="Fibronectin type III"/>
    <property type="match status" value="1"/>
</dbReference>
<evidence type="ECO:0000259" key="2">
    <source>
        <dbReference type="PROSITE" id="PS51766"/>
    </source>
</evidence>
<feature type="chain" id="PRO_5009524278" description="Dockerin domain-containing protein" evidence="1">
    <location>
        <begin position="20"/>
        <end position="378"/>
    </location>
</feature>
<dbReference type="InterPro" id="IPR036439">
    <property type="entry name" value="Dockerin_dom_sf"/>
</dbReference>
<dbReference type="Pfam" id="PF00404">
    <property type="entry name" value="Dockerin_1"/>
    <property type="match status" value="1"/>
</dbReference>
<dbReference type="CDD" id="cd14256">
    <property type="entry name" value="Dockerin_I"/>
    <property type="match status" value="1"/>
</dbReference>
<evidence type="ECO:0000256" key="1">
    <source>
        <dbReference type="SAM" id="SignalP"/>
    </source>
</evidence>
<accession>A0A1F6EYX7</accession>
<gene>
    <name evidence="3" type="ORF">A3J11_02210</name>
</gene>
<dbReference type="PROSITE" id="PS51766">
    <property type="entry name" value="DOCKERIN"/>
    <property type="match status" value="1"/>
</dbReference>
<dbReference type="Gene3D" id="1.10.1330.10">
    <property type="entry name" value="Dockerin domain"/>
    <property type="match status" value="1"/>
</dbReference>
<dbReference type="InterPro" id="IPR016134">
    <property type="entry name" value="Dockerin_dom"/>
</dbReference>
<dbReference type="InterPro" id="IPR013783">
    <property type="entry name" value="Ig-like_fold"/>
</dbReference>
<dbReference type="EMBL" id="MFMJ01000047">
    <property type="protein sequence ID" value="OGG78806.1"/>
    <property type="molecule type" value="Genomic_DNA"/>
</dbReference>
<dbReference type="Proteomes" id="UP000178919">
    <property type="component" value="Unassembled WGS sequence"/>
</dbReference>
<name>A0A1F6EYX7_9BACT</name>
<reference evidence="3 4" key="1">
    <citation type="journal article" date="2016" name="Nat. Commun.">
        <title>Thousands of microbial genomes shed light on interconnected biogeochemical processes in an aquifer system.</title>
        <authorList>
            <person name="Anantharaman K."/>
            <person name="Brown C.T."/>
            <person name="Hug L.A."/>
            <person name="Sharon I."/>
            <person name="Castelle C.J."/>
            <person name="Probst A.J."/>
            <person name="Thomas B.C."/>
            <person name="Singh A."/>
            <person name="Wilkins M.J."/>
            <person name="Karaoz U."/>
            <person name="Brodie E.L."/>
            <person name="Williams K.H."/>
            <person name="Hubbard S.S."/>
            <person name="Banfield J.F."/>
        </authorList>
    </citation>
    <scope>NUCLEOTIDE SEQUENCE [LARGE SCALE GENOMIC DNA]</scope>
</reference>
<dbReference type="GO" id="GO:0004553">
    <property type="term" value="F:hydrolase activity, hydrolyzing O-glycosyl compounds"/>
    <property type="evidence" value="ECO:0007669"/>
    <property type="project" value="InterPro"/>
</dbReference>
<proteinExistence type="predicted"/>
<keyword evidence="1" id="KW-0732">Signal</keyword>
<protein>
    <recommendedName>
        <fullName evidence="2">Dockerin domain-containing protein</fullName>
    </recommendedName>
</protein>
<evidence type="ECO:0000313" key="3">
    <source>
        <dbReference type="EMBL" id="OGG78806.1"/>
    </source>
</evidence>
<feature type="signal peptide" evidence="1">
    <location>
        <begin position="1"/>
        <end position="19"/>
    </location>
</feature>
<evidence type="ECO:0000313" key="4">
    <source>
        <dbReference type="Proteomes" id="UP000178919"/>
    </source>
</evidence>
<dbReference type="SUPFAM" id="SSF63446">
    <property type="entry name" value="Type I dockerin domain"/>
    <property type="match status" value="1"/>
</dbReference>
<comment type="caution">
    <text evidence="3">The sequence shown here is derived from an EMBL/GenBank/DDBJ whole genome shotgun (WGS) entry which is preliminary data.</text>
</comment>
<feature type="domain" description="Dockerin" evidence="2">
    <location>
        <begin position="319"/>
        <end position="378"/>
    </location>
</feature>
<dbReference type="Gene3D" id="2.60.40.10">
    <property type="entry name" value="Immunoglobulins"/>
    <property type="match status" value="2"/>
</dbReference>